<dbReference type="SUPFAM" id="SSF54593">
    <property type="entry name" value="Glyoxalase/Bleomycin resistance protein/Dihydroxybiphenyl dioxygenase"/>
    <property type="match status" value="1"/>
</dbReference>
<dbReference type="InterPro" id="IPR029068">
    <property type="entry name" value="Glyas_Bleomycin-R_OHBP_Dase"/>
</dbReference>
<dbReference type="InterPro" id="IPR051785">
    <property type="entry name" value="MMCE/EMCE_epimerase"/>
</dbReference>
<protein>
    <recommendedName>
        <fullName evidence="2">VOC domain-containing protein</fullName>
    </recommendedName>
</protein>
<accession>A0A2N5WYF0</accession>
<organism evidence="3 4">
    <name type="scientific">Pseudohalioglobus lutimaris</name>
    <dbReference type="NCBI Taxonomy" id="1737061"/>
    <lineage>
        <taxon>Bacteria</taxon>
        <taxon>Pseudomonadati</taxon>
        <taxon>Pseudomonadota</taxon>
        <taxon>Gammaproteobacteria</taxon>
        <taxon>Cellvibrionales</taxon>
        <taxon>Halieaceae</taxon>
        <taxon>Pseudohalioglobus</taxon>
    </lineage>
</organism>
<dbReference type="GO" id="GO:0046872">
    <property type="term" value="F:metal ion binding"/>
    <property type="evidence" value="ECO:0007669"/>
    <property type="project" value="UniProtKB-KW"/>
</dbReference>
<proteinExistence type="predicted"/>
<evidence type="ECO:0000313" key="4">
    <source>
        <dbReference type="Proteomes" id="UP000235005"/>
    </source>
</evidence>
<dbReference type="GO" id="GO:0046491">
    <property type="term" value="P:L-methylmalonyl-CoA metabolic process"/>
    <property type="evidence" value="ECO:0007669"/>
    <property type="project" value="TreeGrafter"/>
</dbReference>
<dbReference type="PANTHER" id="PTHR43048:SF3">
    <property type="entry name" value="METHYLMALONYL-COA EPIMERASE, MITOCHONDRIAL"/>
    <property type="match status" value="1"/>
</dbReference>
<evidence type="ECO:0000259" key="2">
    <source>
        <dbReference type="PROSITE" id="PS51819"/>
    </source>
</evidence>
<evidence type="ECO:0000256" key="1">
    <source>
        <dbReference type="ARBA" id="ARBA00022723"/>
    </source>
</evidence>
<dbReference type="InterPro" id="IPR037523">
    <property type="entry name" value="VOC_core"/>
</dbReference>
<dbReference type="Gene3D" id="3.10.180.10">
    <property type="entry name" value="2,3-Dihydroxybiphenyl 1,2-Dioxygenase, domain 1"/>
    <property type="match status" value="1"/>
</dbReference>
<reference evidence="3 4" key="1">
    <citation type="submission" date="2018-01" db="EMBL/GenBank/DDBJ databases">
        <title>The draft genome sequence of Halioglobus lutimaris HF004.</title>
        <authorList>
            <person name="Du Z.-J."/>
            <person name="Shi M.-J."/>
        </authorList>
    </citation>
    <scope>NUCLEOTIDE SEQUENCE [LARGE SCALE GENOMIC DNA]</scope>
    <source>
        <strain evidence="3 4">HF004</strain>
    </source>
</reference>
<dbReference type="AlphaFoldDB" id="A0A2N5WYF0"/>
<gene>
    <name evidence="3" type="ORF">C0039_18080</name>
</gene>
<sequence length="176" mass="20170">MHFFYFAVSPYVLALSHWNITESPMSHKIPAELHLPPVDQIGFVVRDMEKALALYTPVFGDFVVMDAADLEWEYRGSPEVSSLKVAFARSGDVEIELIEWVSGKTPHKEFLDAGHEGMHHLRFVVQDIVEKVKQAEAHGYRQIWYKRFGEGLATSYLERDGDPLILEFFENKALNS</sequence>
<keyword evidence="4" id="KW-1185">Reference proteome</keyword>
<feature type="domain" description="VOC" evidence="2">
    <location>
        <begin position="37"/>
        <end position="171"/>
    </location>
</feature>
<keyword evidence="1" id="KW-0479">Metal-binding</keyword>
<dbReference type="Pfam" id="PF13669">
    <property type="entry name" value="Glyoxalase_4"/>
    <property type="match status" value="1"/>
</dbReference>
<dbReference type="Proteomes" id="UP000235005">
    <property type="component" value="Unassembled WGS sequence"/>
</dbReference>
<dbReference type="OrthoDB" id="9792173at2"/>
<dbReference type="EMBL" id="PKUS01000033">
    <property type="protein sequence ID" value="PLW67238.1"/>
    <property type="molecule type" value="Genomic_DNA"/>
</dbReference>
<comment type="caution">
    <text evidence="3">The sequence shown here is derived from an EMBL/GenBank/DDBJ whole genome shotgun (WGS) entry which is preliminary data.</text>
</comment>
<dbReference type="PANTHER" id="PTHR43048">
    <property type="entry name" value="METHYLMALONYL-COA EPIMERASE"/>
    <property type="match status" value="1"/>
</dbReference>
<name>A0A2N5WYF0_9GAMM</name>
<dbReference type="PROSITE" id="PS51819">
    <property type="entry name" value="VOC"/>
    <property type="match status" value="1"/>
</dbReference>
<dbReference type="GO" id="GO:0004493">
    <property type="term" value="F:methylmalonyl-CoA epimerase activity"/>
    <property type="evidence" value="ECO:0007669"/>
    <property type="project" value="TreeGrafter"/>
</dbReference>
<evidence type="ECO:0000313" key="3">
    <source>
        <dbReference type="EMBL" id="PLW67238.1"/>
    </source>
</evidence>